<protein>
    <submittedName>
        <fullName evidence="1">Uncharacterized protein</fullName>
    </submittedName>
</protein>
<accession>A0AAN6WFF0</accession>
<reference evidence="1" key="2">
    <citation type="submission" date="2023-05" db="EMBL/GenBank/DDBJ databases">
        <authorList>
            <consortium name="Lawrence Berkeley National Laboratory"/>
            <person name="Steindorff A."/>
            <person name="Hensen N."/>
            <person name="Bonometti L."/>
            <person name="Westerberg I."/>
            <person name="Brannstrom I.O."/>
            <person name="Guillou S."/>
            <person name="Cros-Aarteil S."/>
            <person name="Calhoun S."/>
            <person name="Haridas S."/>
            <person name="Kuo A."/>
            <person name="Mondo S."/>
            <person name="Pangilinan J."/>
            <person name="Riley R."/>
            <person name="Labutti K."/>
            <person name="Andreopoulos B."/>
            <person name="Lipzen A."/>
            <person name="Chen C."/>
            <person name="Yanf M."/>
            <person name="Daum C."/>
            <person name="Ng V."/>
            <person name="Clum A."/>
            <person name="Ohm R."/>
            <person name="Martin F."/>
            <person name="Silar P."/>
            <person name="Natvig D."/>
            <person name="Lalanne C."/>
            <person name="Gautier V."/>
            <person name="Ament-Velasquez S.L."/>
            <person name="Kruys A."/>
            <person name="Hutchinson M.I."/>
            <person name="Powell A.J."/>
            <person name="Barry K."/>
            <person name="Miller A.N."/>
            <person name="Grigoriev I.V."/>
            <person name="Debuchy R."/>
            <person name="Gladieux P."/>
            <person name="Thoren M.H."/>
            <person name="Johannesson H."/>
        </authorList>
    </citation>
    <scope>NUCLEOTIDE SEQUENCE</scope>
    <source>
        <strain evidence="1">CBS 892.96</strain>
    </source>
</reference>
<proteinExistence type="predicted"/>
<evidence type="ECO:0000313" key="2">
    <source>
        <dbReference type="Proteomes" id="UP001302321"/>
    </source>
</evidence>
<reference evidence="1" key="1">
    <citation type="journal article" date="2023" name="Mol. Phylogenet. Evol.">
        <title>Genome-scale phylogeny and comparative genomics of the fungal order Sordariales.</title>
        <authorList>
            <person name="Hensen N."/>
            <person name="Bonometti L."/>
            <person name="Westerberg I."/>
            <person name="Brannstrom I.O."/>
            <person name="Guillou S."/>
            <person name="Cros-Aarteil S."/>
            <person name="Calhoun S."/>
            <person name="Haridas S."/>
            <person name="Kuo A."/>
            <person name="Mondo S."/>
            <person name="Pangilinan J."/>
            <person name="Riley R."/>
            <person name="LaButti K."/>
            <person name="Andreopoulos B."/>
            <person name="Lipzen A."/>
            <person name="Chen C."/>
            <person name="Yan M."/>
            <person name="Daum C."/>
            <person name="Ng V."/>
            <person name="Clum A."/>
            <person name="Steindorff A."/>
            <person name="Ohm R.A."/>
            <person name="Martin F."/>
            <person name="Silar P."/>
            <person name="Natvig D.O."/>
            <person name="Lalanne C."/>
            <person name="Gautier V."/>
            <person name="Ament-Velasquez S.L."/>
            <person name="Kruys A."/>
            <person name="Hutchinson M.I."/>
            <person name="Powell A.J."/>
            <person name="Barry K."/>
            <person name="Miller A.N."/>
            <person name="Grigoriev I.V."/>
            <person name="Debuchy R."/>
            <person name="Gladieux P."/>
            <person name="Hiltunen Thoren M."/>
            <person name="Johannesson H."/>
        </authorList>
    </citation>
    <scope>NUCLEOTIDE SEQUENCE</scope>
    <source>
        <strain evidence="1">CBS 892.96</strain>
    </source>
</reference>
<comment type="caution">
    <text evidence="1">The sequence shown here is derived from an EMBL/GenBank/DDBJ whole genome shotgun (WGS) entry which is preliminary data.</text>
</comment>
<evidence type="ECO:0000313" key="1">
    <source>
        <dbReference type="EMBL" id="KAK4180836.1"/>
    </source>
</evidence>
<dbReference type="EMBL" id="MU866093">
    <property type="protein sequence ID" value="KAK4180836.1"/>
    <property type="molecule type" value="Genomic_DNA"/>
</dbReference>
<gene>
    <name evidence="1" type="ORF">QBC36DRAFT_319183</name>
</gene>
<dbReference type="Proteomes" id="UP001302321">
    <property type="component" value="Unassembled WGS sequence"/>
</dbReference>
<keyword evidence="2" id="KW-1185">Reference proteome</keyword>
<name>A0AAN6WFF0_9PEZI</name>
<sequence length="95" mass="11109">MSQTIFETHQRRLHVQHIMRRRLASRTRGMLEITNSGRVEYPHRTAKDWIKPHKWPTILATSSRNPSRPGIARPDILCIIQPATQLAYVPIISFR</sequence>
<organism evidence="1 2">
    <name type="scientific">Triangularia setosa</name>
    <dbReference type="NCBI Taxonomy" id="2587417"/>
    <lineage>
        <taxon>Eukaryota</taxon>
        <taxon>Fungi</taxon>
        <taxon>Dikarya</taxon>
        <taxon>Ascomycota</taxon>
        <taxon>Pezizomycotina</taxon>
        <taxon>Sordariomycetes</taxon>
        <taxon>Sordariomycetidae</taxon>
        <taxon>Sordariales</taxon>
        <taxon>Podosporaceae</taxon>
        <taxon>Triangularia</taxon>
    </lineage>
</organism>
<dbReference type="AlphaFoldDB" id="A0AAN6WFF0"/>